<dbReference type="RefSeq" id="WP_305994205.1">
    <property type="nucleotide sequence ID" value="NZ_JAVAMP010000020.1"/>
</dbReference>
<dbReference type="Proteomes" id="UP001231941">
    <property type="component" value="Unassembled WGS sequence"/>
</dbReference>
<organism evidence="3 4">
    <name type="scientific">Chengkuizengella axinellae</name>
    <dbReference type="NCBI Taxonomy" id="3064388"/>
    <lineage>
        <taxon>Bacteria</taxon>
        <taxon>Bacillati</taxon>
        <taxon>Bacillota</taxon>
        <taxon>Bacilli</taxon>
        <taxon>Bacillales</taxon>
        <taxon>Paenibacillaceae</taxon>
        <taxon>Chengkuizengella</taxon>
    </lineage>
</organism>
<accession>A0ABT9J5L9</accession>
<keyword evidence="1" id="KW-0689">Ribosomal protein</keyword>
<proteinExistence type="predicted"/>
<dbReference type="CDD" id="cd06088">
    <property type="entry name" value="KOW_RPL14"/>
    <property type="match status" value="1"/>
</dbReference>
<comment type="caution">
    <text evidence="3">The sequence shown here is derived from an EMBL/GenBank/DDBJ whole genome shotgun (WGS) entry which is preliminary data.</text>
</comment>
<dbReference type="Gene3D" id="2.30.30.30">
    <property type="match status" value="1"/>
</dbReference>
<evidence type="ECO:0000256" key="2">
    <source>
        <dbReference type="ARBA" id="ARBA00023274"/>
    </source>
</evidence>
<keyword evidence="2" id="KW-0687">Ribonucleoprotein</keyword>
<protein>
    <submittedName>
        <fullName evidence="3">KOW domain-containing RNA-binding protein</fullName>
    </submittedName>
</protein>
<gene>
    <name evidence="3" type="ORF">Q5Y73_22675</name>
</gene>
<dbReference type="EMBL" id="JAVAMP010000020">
    <property type="protein sequence ID" value="MDP5276904.1"/>
    <property type="molecule type" value="Genomic_DNA"/>
</dbReference>
<name>A0ABT9J5L9_9BACL</name>
<dbReference type="InterPro" id="IPR008991">
    <property type="entry name" value="Translation_prot_SH3-like_sf"/>
</dbReference>
<dbReference type="SUPFAM" id="SSF50104">
    <property type="entry name" value="Translation proteins SH3-like domain"/>
    <property type="match status" value="1"/>
</dbReference>
<evidence type="ECO:0000313" key="3">
    <source>
        <dbReference type="EMBL" id="MDP5276904.1"/>
    </source>
</evidence>
<dbReference type="InterPro" id="IPR041985">
    <property type="entry name" value="Ribosomal_eL14_KOW"/>
</dbReference>
<reference evidence="3 4" key="1">
    <citation type="submission" date="2023-08" db="EMBL/GenBank/DDBJ databases">
        <authorList>
            <person name="Park J.-S."/>
        </authorList>
    </citation>
    <scope>NUCLEOTIDE SEQUENCE [LARGE SCALE GENOMIC DNA]</scope>
    <source>
        <strain evidence="3 4">2205SS18-9</strain>
    </source>
</reference>
<sequence length="103" mass="11737">MDESSSIPRLGQIAKVIRGRDNGKYTVVIHVVDERYVLIADGDKRKFDNPKKKNILHLELQDEISAEVVNSLNETGRVTNGKLRFSISRHIENIQTDEHLKGE</sequence>
<evidence type="ECO:0000256" key="1">
    <source>
        <dbReference type="ARBA" id="ARBA00022980"/>
    </source>
</evidence>
<dbReference type="InterPro" id="IPR014722">
    <property type="entry name" value="Rib_uL2_dom2"/>
</dbReference>
<evidence type="ECO:0000313" key="4">
    <source>
        <dbReference type="Proteomes" id="UP001231941"/>
    </source>
</evidence>
<keyword evidence="4" id="KW-1185">Reference proteome</keyword>